<gene>
    <name evidence="2" type="ORF">GGQ63_004220</name>
</gene>
<keyword evidence="2" id="KW-0687">Ribonucleoprotein</keyword>
<protein>
    <submittedName>
        <fullName evidence="2">Ribosomal protein L12E/L44/L45/RPP1/RPP2</fullName>
    </submittedName>
</protein>
<dbReference type="Proteomes" id="UP000523821">
    <property type="component" value="Unassembled WGS sequence"/>
</dbReference>
<dbReference type="GO" id="GO:0005840">
    <property type="term" value="C:ribosome"/>
    <property type="evidence" value="ECO:0007669"/>
    <property type="project" value="UniProtKB-KW"/>
</dbReference>
<sequence>MGYNGRADYAADGRRNGAAAPATPTAAPSFSAAALAFMQNRQEAERMRKAEQEAEQARRAALFGGSKLAGLYG</sequence>
<accession>A0A7W9L415</accession>
<reference evidence="2 3" key="1">
    <citation type="submission" date="2020-08" db="EMBL/GenBank/DDBJ databases">
        <title>Genomic Encyclopedia of Type Strains, Phase IV (KMG-IV): sequencing the most valuable type-strain genomes for metagenomic binning, comparative biology and taxonomic classification.</title>
        <authorList>
            <person name="Goeker M."/>
        </authorList>
    </citation>
    <scope>NUCLEOTIDE SEQUENCE [LARGE SCALE GENOMIC DNA]</scope>
    <source>
        <strain evidence="2 3">DSM 16268</strain>
    </source>
</reference>
<name>A0A7W9L415_9HYPH</name>
<organism evidence="2 3">
    <name type="scientific">Prosthecomicrobium pneumaticum</name>
    <dbReference type="NCBI Taxonomy" id="81895"/>
    <lineage>
        <taxon>Bacteria</taxon>
        <taxon>Pseudomonadati</taxon>
        <taxon>Pseudomonadota</taxon>
        <taxon>Alphaproteobacteria</taxon>
        <taxon>Hyphomicrobiales</taxon>
        <taxon>Kaistiaceae</taxon>
        <taxon>Prosthecomicrobium</taxon>
    </lineage>
</organism>
<dbReference type="RefSeq" id="WP_183858554.1">
    <property type="nucleotide sequence ID" value="NZ_JACHOO010000013.1"/>
</dbReference>
<comment type="caution">
    <text evidence="2">The sequence shown here is derived from an EMBL/GenBank/DDBJ whole genome shotgun (WGS) entry which is preliminary data.</text>
</comment>
<dbReference type="AlphaFoldDB" id="A0A7W9L415"/>
<keyword evidence="3" id="KW-1185">Reference proteome</keyword>
<keyword evidence="2" id="KW-0689">Ribosomal protein</keyword>
<dbReference type="EMBL" id="JACHOO010000013">
    <property type="protein sequence ID" value="MBB5755121.1"/>
    <property type="molecule type" value="Genomic_DNA"/>
</dbReference>
<feature type="region of interest" description="Disordered" evidence="1">
    <location>
        <begin position="1"/>
        <end position="25"/>
    </location>
</feature>
<evidence type="ECO:0000313" key="2">
    <source>
        <dbReference type="EMBL" id="MBB5755121.1"/>
    </source>
</evidence>
<proteinExistence type="predicted"/>
<evidence type="ECO:0000256" key="1">
    <source>
        <dbReference type="SAM" id="MobiDB-lite"/>
    </source>
</evidence>
<evidence type="ECO:0000313" key="3">
    <source>
        <dbReference type="Proteomes" id="UP000523821"/>
    </source>
</evidence>